<evidence type="ECO:0000256" key="5">
    <source>
        <dbReference type="SAM" id="Coils"/>
    </source>
</evidence>
<evidence type="ECO:0000256" key="4">
    <source>
        <dbReference type="ARBA" id="ARBA00023163"/>
    </source>
</evidence>
<dbReference type="EMBL" id="DS477608">
    <property type="protein sequence ID" value="EDO25922.1"/>
    <property type="molecule type" value="Genomic_DNA"/>
</dbReference>
<dbReference type="SUPFAM" id="SSF46785">
    <property type="entry name" value="Winged helix' DNA-binding domain"/>
    <property type="match status" value="1"/>
</dbReference>
<evidence type="ECO:0000259" key="6">
    <source>
        <dbReference type="PROSITE" id="PS50931"/>
    </source>
</evidence>
<sequence length="149" mass="16274">MTVFIAIVEEGSFTQAAKRLGKTKALLSTQLSQLESALGVRLINRSTRSLNITAAGQHYYSKAKQLLNEIAQLESELVASSDRCRGLLRISIPTTFGEQVLMPFMADLLEQSPDLHLEIALHDHYVDLIGSGFDAAIRIGALEDSSMIA</sequence>
<dbReference type="SUPFAM" id="SSF53850">
    <property type="entry name" value="Periplasmic binding protein-like II"/>
    <property type="match status" value="1"/>
</dbReference>
<evidence type="ECO:0000256" key="1">
    <source>
        <dbReference type="ARBA" id="ARBA00009437"/>
    </source>
</evidence>
<dbReference type="HOGENOM" id="CLU_039613_20_4_1"/>
<dbReference type="InterPro" id="IPR058163">
    <property type="entry name" value="LysR-type_TF_proteobact-type"/>
</dbReference>
<feature type="domain" description="HTH lysR-type" evidence="6">
    <location>
        <begin position="1"/>
        <end position="53"/>
    </location>
</feature>
<dbReference type="GO" id="GO:0003700">
    <property type="term" value="F:DNA-binding transcription factor activity"/>
    <property type="evidence" value="ECO:0007669"/>
    <property type="project" value="InterPro"/>
</dbReference>
<feature type="coiled-coil region" evidence="5">
    <location>
        <begin position="56"/>
        <end position="83"/>
    </location>
</feature>
<dbReference type="Gene3D" id="3.40.190.10">
    <property type="entry name" value="Periplasmic binding protein-like II"/>
    <property type="match status" value="1"/>
</dbReference>
<dbReference type="InParanoid" id="A7TDD0"/>
<keyword evidence="5" id="KW-0175">Coiled coil</keyword>
<dbReference type="PANTHER" id="PTHR30537:SF66">
    <property type="entry name" value="IRON-REGULATED VIRULENCE REGULATORY PROTEIN IRGB"/>
    <property type="match status" value="1"/>
</dbReference>
<dbReference type="PANTHER" id="PTHR30537">
    <property type="entry name" value="HTH-TYPE TRANSCRIPTIONAL REGULATOR"/>
    <property type="match status" value="1"/>
</dbReference>
<keyword evidence="8" id="KW-1185">Reference proteome</keyword>
<feature type="non-terminal residue" evidence="7">
    <location>
        <position position="149"/>
    </location>
</feature>
<protein>
    <recommendedName>
        <fullName evidence="6">HTH lysR-type domain-containing protein</fullName>
    </recommendedName>
</protein>
<evidence type="ECO:0000256" key="2">
    <source>
        <dbReference type="ARBA" id="ARBA00023015"/>
    </source>
</evidence>
<gene>
    <name evidence="7" type="ORF">NEMVEDRAFT_v1g155977</name>
</gene>
<dbReference type="InterPro" id="IPR000847">
    <property type="entry name" value="LysR_HTH_N"/>
</dbReference>
<keyword evidence="2" id="KW-0805">Transcription regulation</keyword>
<dbReference type="KEGG" id="nve:5496239"/>
<dbReference type="InterPro" id="IPR005119">
    <property type="entry name" value="LysR_subst-bd"/>
</dbReference>
<dbReference type="GO" id="GO:0003677">
    <property type="term" value="F:DNA binding"/>
    <property type="evidence" value="ECO:0007669"/>
    <property type="project" value="UniProtKB-KW"/>
</dbReference>
<evidence type="ECO:0000313" key="8">
    <source>
        <dbReference type="Proteomes" id="UP000001593"/>
    </source>
</evidence>
<dbReference type="Pfam" id="PF00126">
    <property type="entry name" value="HTH_1"/>
    <property type="match status" value="1"/>
</dbReference>
<evidence type="ECO:0000313" key="7">
    <source>
        <dbReference type="EMBL" id="EDO25922.1"/>
    </source>
</evidence>
<dbReference type="Proteomes" id="UP000001593">
    <property type="component" value="Unassembled WGS sequence"/>
</dbReference>
<dbReference type="PhylomeDB" id="A7TDD0"/>
<evidence type="ECO:0000256" key="3">
    <source>
        <dbReference type="ARBA" id="ARBA00023125"/>
    </source>
</evidence>
<dbReference type="Pfam" id="PF03466">
    <property type="entry name" value="LysR_substrate"/>
    <property type="match status" value="1"/>
</dbReference>
<dbReference type="InterPro" id="IPR036388">
    <property type="entry name" value="WH-like_DNA-bd_sf"/>
</dbReference>
<keyword evidence="3" id="KW-0238">DNA-binding</keyword>
<reference evidence="7 8" key="1">
    <citation type="journal article" date="2007" name="Science">
        <title>Sea anemone genome reveals ancestral eumetazoan gene repertoire and genomic organization.</title>
        <authorList>
            <person name="Putnam N.H."/>
            <person name="Srivastava M."/>
            <person name="Hellsten U."/>
            <person name="Dirks B."/>
            <person name="Chapman J."/>
            <person name="Salamov A."/>
            <person name="Terry A."/>
            <person name="Shapiro H."/>
            <person name="Lindquist E."/>
            <person name="Kapitonov V.V."/>
            <person name="Jurka J."/>
            <person name="Genikhovich G."/>
            <person name="Grigoriev I.V."/>
            <person name="Lucas S.M."/>
            <person name="Steele R.E."/>
            <person name="Finnerty J.R."/>
            <person name="Technau U."/>
            <person name="Martindale M.Q."/>
            <person name="Rokhsar D.S."/>
        </authorList>
    </citation>
    <scope>NUCLEOTIDE SEQUENCE [LARGE SCALE GENOMIC DNA]</scope>
    <source>
        <strain evidence="8">CH2 X CH6</strain>
    </source>
</reference>
<keyword evidence="4" id="KW-0804">Transcription</keyword>
<dbReference type="InterPro" id="IPR036390">
    <property type="entry name" value="WH_DNA-bd_sf"/>
</dbReference>
<dbReference type="FunFam" id="1.10.10.10:FF:000001">
    <property type="entry name" value="LysR family transcriptional regulator"/>
    <property type="match status" value="1"/>
</dbReference>
<dbReference type="AlphaFoldDB" id="A7TDD0"/>
<name>A7TDD0_NEMVE</name>
<comment type="similarity">
    <text evidence="1">Belongs to the LysR transcriptional regulatory family.</text>
</comment>
<proteinExistence type="inferred from homology"/>
<dbReference type="PROSITE" id="PS50931">
    <property type="entry name" value="HTH_LYSR"/>
    <property type="match status" value="1"/>
</dbReference>
<accession>A7TDD0</accession>
<dbReference type="Gene3D" id="1.10.10.10">
    <property type="entry name" value="Winged helix-like DNA-binding domain superfamily/Winged helix DNA-binding domain"/>
    <property type="match status" value="1"/>
</dbReference>
<organism evidence="7 8">
    <name type="scientific">Nematostella vectensis</name>
    <name type="common">Starlet sea anemone</name>
    <dbReference type="NCBI Taxonomy" id="45351"/>
    <lineage>
        <taxon>Eukaryota</taxon>
        <taxon>Metazoa</taxon>
        <taxon>Cnidaria</taxon>
        <taxon>Anthozoa</taxon>
        <taxon>Hexacorallia</taxon>
        <taxon>Actiniaria</taxon>
        <taxon>Edwardsiidae</taxon>
        <taxon>Nematostella</taxon>
    </lineage>
</organism>